<dbReference type="EMBL" id="LUTU01000008">
    <property type="protein sequence ID" value="OAJ67463.1"/>
    <property type="molecule type" value="Genomic_DNA"/>
</dbReference>
<comment type="caution">
    <text evidence="2">The sequence shown here is derived from an EMBL/GenBank/DDBJ whole genome shotgun (WGS) entry which is preliminary data.</text>
</comment>
<dbReference type="GeneID" id="89650482"/>
<name>A0A1B6VJR5_9PROT</name>
<protein>
    <submittedName>
        <fullName evidence="2">Uncharacterized protein</fullName>
    </submittedName>
</protein>
<dbReference type="Proteomes" id="UP001156614">
    <property type="component" value="Unassembled WGS sequence"/>
</dbReference>
<dbReference type="Proteomes" id="UP000077786">
    <property type="component" value="Unassembled WGS sequence"/>
</dbReference>
<evidence type="ECO:0000313" key="4">
    <source>
        <dbReference type="Proteomes" id="UP001156614"/>
    </source>
</evidence>
<dbReference type="RefSeq" id="WP_167386127.1">
    <property type="nucleotide sequence ID" value="NZ_BEWM01000002.1"/>
</dbReference>
<dbReference type="EMBL" id="BSNU01000003">
    <property type="protein sequence ID" value="GLQ62945.1"/>
    <property type="molecule type" value="Genomic_DNA"/>
</dbReference>
<dbReference type="PATRIC" id="fig|38307.3.peg.2132"/>
<proteinExistence type="predicted"/>
<evidence type="ECO:0000313" key="3">
    <source>
        <dbReference type="Proteomes" id="UP000077786"/>
    </source>
</evidence>
<reference evidence="1" key="1">
    <citation type="journal article" date="2014" name="Int. J. Syst. Evol. Microbiol.">
        <title>Complete genome sequence of Corynebacterium casei LMG S-19264T (=DSM 44701T), isolated from a smear-ripened cheese.</title>
        <authorList>
            <consortium name="US DOE Joint Genome Institute (JGI-PGF)"/>
            <person name="Walter F."/>
            <person name="Albersmeier A."/>
            <person name="Kalinowski J."/>
            <person name="Ruckert C."/>
        </authorList>
    </citation>
    <scope>NUCLEOTIDE SEQUENCE</scope>
    <source>
        <strain evidence="1">NBRC 3267</strain>
    </source>
</reference>
<accession>A0A1B6VJR5</accession>
<organism evidence="2 3">
    <name type="scientific">Gluconobacter cerinus</name>
    <dbReference type="NCBI Taxonomy" id="38307"/>
    <lineage>
        <taxon>Bacteria</taxon>
        <taxon>Pseudomonadati</taxon>
        <taxon>Pseudomonadota</taxon>
        <taxon>Alphaproteobacteria</taxon>
        <taxon>Acetobacterales</taxon>
        <taxon>Acetobacteraceae</taxon>
        <taxon>Gluconobacter</taxon>
    </lineage>
</organism>
<reference evidence="2 3" key="2">
    <citation type="submission" date="2016-03" db="EMBL/GenBank/DDBJ databases">
        <title>Draft genome sequence of Gluconobacter cerinus strain CECT 9110.</title>
        <authorList>
            <person name="Sainz F."/>
            <person name="Mas A."/>
            <person name="Torija M.J."/>
        </authorList>
    </citation>
    <scope>NUCLEOTIDE SEQUENCE [LARGE SCALE GENOMIC DNA]</scope>
    <source>
        <strain evidence="2 3">CECT 9110</strain>
    </source>
</reference>
<evidence type="ECO:0000313" key="2">
    <source>
        <dbReference type="EMBL" id="OAJ67463.1"/>
    </source>
</evidence>
<sequence>MAQDGHPAEDYLRPKLDSLIEEGVSAGFSRDVVLAVLIDLLDDGAADDAELR</sequence>
<reference evidence="1" key="4">
    <citation type="submission" date="2023-01" db="EMBL/GenBank/DDBJ databases">
        <title>Draft genome sequence of Gluconobacter cerinus strain NBRC 3267.</title>
        <authorList>
            <person name="Sun Q."/>
            <person name="Mori K."/>
        </authorList>
    </citation>
    <scope>NUCLEOTIDE SEQUENCE</scope>
    <source>
        <strain evidence="1">NBRC 3267</strain>
    </source>
</reference>
<keyword evidence="4" id="KW-1185">Reference proteome</keyword>
<gene>
    <name evidence="2" type="ORF">A0123_02063</name>
    <name evidence="1" type="ORF">GCM10007867_17900</name>
</gene>
<dbReference type="AlphaFoldDB" id="A0A1B6VJR5"/>
<evidence type="ECO:0000313" key="1">
    <source>
        <dbReference type="EMBL" id="GLQ62945.1"/>
    </source>
</evidence>
<reference evidence="4" key="3">
    <citation type="journal article" date="2019" name="Int. J. Syst. Evol. Microbiol.">
        <title>The Global Catalogue of Microorganisms (GCM) 10K type strain sequencing project: providing services to taxonomists for standard genome sequencing and annotation.</title>
        <authorList>
            <consortium name="The Broad Institute Genomics Platform"/>
            <consortium name="The Broad Institute Genome Sequencing Center for Infectious Disease"/>
            <person name="Wu L."/>
            <person name="Ma J."/>
        </authorList>
    </citation>
    <scope>NUCLEOTIDE SEQUENCE [LARGE SCALE GENOMIC DNA]</scope>
    <source>
        <strain evidence="4">NBRC 3267</strain>
    </source>
</reference>